<gene>
    <name evidence="13" type="primary">gspK</name>
    <name evidence="13" type="ORF">J2R62_03400</name>
</gene>
<dbReference type="EMBL" id="JAFNAA010000003">
    <property type="protein sequence ID" value="MBO1107273.1"/>
    <property type="molecule type" value="Genomic_DNA"/>
</dbReference>
<evidence type="ECO:0000313" key="14">
    <source>
        <dbReference type="Proteomes" id="UP000664658"/>
    </source>
</evidence>
<evidence type="ECO:0000256" key="8">
    <source>
        <dbReference type="ARBA" id="ARBA00022989"/>
    </source>
</evidence>
<evidence type="ECO:0000256" key="4">
    <source>
        <dbReference type="ARBA" id="ARBA00022475"/>
    </source>
</evidence>
<evidence type="ECO:0000256" key="2">
    <source>
        <dbReference type="ARBA" id="ARBA00007246"/>
    </source>
</evidence>
<keyword evidence="7" id="KW-0653">Protein transport</keyword>
<comment type="caution">
    <text evidence="13">The sequence shown here is derived from an EMBL/GenBank/DDBJ whole genome shotgun (WGS) entry which is preliminary data.</text>
</comment>
<keyword evidence="4 10" id="KW-1003">Cell membrane</keyword>
<evidence type="ECO:0000259" key="12">
    <source>
        <dbReference type="Pfam" id="PF21687"/>
    </source>
</evidence>
<dbReference type="Proteomes" id="UP000664658">
    <property type="component" value="Unassembled WGS sequence"/>
</dbReference>
<comment type="similarity">
    <text evidence="2 10">Belongs to the GSP K family.</text>
</comment>
<name>A0A8I1W4J8_PLESH</name>
<feature type="domain" description="T2SS protein K first SAM-like" evidence="12">
    <location>
        <begin position="110"/>
        <end position="226"/>
    </location>
</feature>
<evidence type="ECO:0000259" key="11">
    <source>
        <dbReference type="Pfam" id="PF03934"/>
    </source>
</evidence>
<evidence type="ECO:0000256" key="5">
    <source>
        <dbReference type="ARBA" id="ARBA00022519"/>
    </source>
</evidence>
<evidence type="ECO:0000256" key="10">
    <source>
        <dbReference type="PIRNR" id="PIRNR002786"/>
    </source>
</evidence>
<sequence length="342" mass="37893">MRVTKPLLRRGSPTAGMALILVLLMLAVLSVLATGFTLRLQQQIRYSDSRQQATQAYWYALSAEEQASAELQAALADDPRANLSQSWAVGERVYPVSGGEIRIAIRDQQACFNLNALAGIKAQSSTQERPHIAQQLLALLSALNTAEQPIDGYQAEQVVDSLWEYVDSDSQLTSRYGAEDSEYLARAIPSLTPNSLLADDSELRTVQGVDALLYRRLQPWICALPQTRWQLNVNTVMPEQAPLLQALLTPYLSAEQAQALLARRPVDGWRDAASFWAEPELAALDDTARGKLAPQLALTSRYFLLDGQVTVGRIALRVRSLLQQDPASGQFYVQRHQFGEMQ</sequence>
<keyword evidence="8" id="KW-1133">Transmembrane helix</keyword>
<evidence type="ECO:0000256" key="3">
    <source>
        <dbReference type="ARBA" id="ARBA00022448"/>
    </source>
</evidence>
<dbReference type="PIRSF" id="PIRSF002786">
    <property type="entry name" value="XcpX"/>
    <property type="match status" value="1"/>
</dbReference>
<dbReference type="InterPro" id="IPR038072">
    <property type="entry name" value="GspK_central_sf"/>
</dbReference>
<evidence type="ECO:0000256" key="6">
    <source>
        <dbReference type="ARBA" id="ARBA00022692"/>
    </source>
</evidence>
<dbReference type="InterPro" id="IPR005628">
    <property type="entry name" value="GspK"/>
</dbReference>
<dbReference type="NCBIfam" id="NF037980">
    <property type="entry name" value="T2SS_GspK"/>
    <property type="match status" value="1"/>
</dbReference>
<dbReference type="SUPFAM" id="SSF158544">
    <property type="entry name" value="GspK insert domain-like"/>
    <property type="match status" value="2"/>
</dbReference>
<dbReference type="SUPFAM" id="SSF54523">
    <property type="entry name" value="Pili subunits"/>
    <property type="match status" value="1"/>
</dbReference>
<keyword evidence="5 10" id="KW-0997">Cell inner membrane</keyword>
<dbReference type="PANTHER" id="PTHR38831">
    <property type="entry name" value="TYPE II SECRETION SYSTEM PROTEIN K"/>
    <property type="match status" value="1"/>
</dbReference>
<proteinExistence type="inferred from homology"/>
<dbReference type="GO" id="GO:0009306">
    <property type="term" value="P:protein secretion"/>
    <property type="evidence" value="ECO:0007669"/>
    <property type="project" value="InterPro"/>
</dbReference>
<evidence type="ECO:0000313" key="13">
    <source>
        <dbReference type="EMBL" id="MBO1107273.1"/>
    </source>
</evidence>
<protein>
    <recommendedName>
        <fullName evidence="10">Type II secretion system protein K</fullName>
    </recommendedName>
</protein>
<dbReference type="AlphaFoldDB" id="A0A8I1W4J8"/>
<keyword evidence="6" id="KW-0812">Transmembrane</keyword>
<feature type="domain" description="T2SS protein K second SAM-like" evidence="11">
    <location>
        <begin position="231"/>
        <end position="292"/>
    </location>
</feature>
<dbReference type="InterPro" id="IPR049031">
    <property type="entry name" value="T2SSK_SAM-like_1st"/>
</dbReference>
<accession>A0A8I1W4J8</accession>
<dbReference type="GO" id="GO:0005886">
    <property type="term" value="C:plasma membrane"/>
    <property type="evidence" value="ECO:0007669"/>
    <property type="project" value="UniProtKB-SubCell"/>
</dbReference>
<dbReference type="Gene3D" id="1.10.40.60">
    <property type="entry name" value="EpsJ-like"/>
    <property type="match status" value="2"/>
</dbReference>
<keyword evidence="3 10" id="KW-0813">Transport</keyword>
<evidence type="ECO:0000256" key="7">
    <source>
        <dbReference type="ARBA" id="ARBA00022927"/>
    </source>
</evidence>
<reference evidence="13" key="1">
    <citation type="submission" date="2021-03" db="EMBL/GenBank/DDBJ databases">
        <title>Plesiomonas shigelloides zfcc0051, isolated from zebrafish feces.</title>
        <authorList>
            <person name="Vanderhoek Z."/>
            <person name="Gaulke C."/>
        </authorList>
    </citation>
    <scope>NUCLEOTIDE SEQUENCE</scope>
    <source>
        <strain evidence="13">Zfcc0051</strain>
    </source>
</reference>
<evidence type="ECO:0000256" key="9">
    <source>
        <dbReference type="ARBA" id="ARBA00023136"/>
    </source>
</evidence>
<dbReference type="InterPro" id="IPR045584">
    <property type="entry name" value="Pilin-like"/>
</dbReference>
<dbReference type="PANTHER" id="PTHR38831:SF1">
    <property type="entry name" value="TYPE II SECRETION SYSTEM PROTEIN K-RELATED"/>
    <property type="match status" value="1"/>
</dbReference>
<dbReference type="Gene3D" id="3.30.1300.30">
    <property type="entry name" value="GSPII I/J protein-like"/>
    <property type="match status" value="1"/>
</dbReference>
<dbReference type="Pfam" id="PF03934">
    <property type="entry name" value="T2SSK"/>
    <property type="match status" value="1"/>
</dbReference>
<keyword evidence="9 10" id="KW-0472">Membrane</keyword>
<comment type="subcellular location">
    <subcellularLocation>
        <location evidence="1 10">Cell inner membrane</location>
    </subcellularLocation>
</comment>
<dbReference type="InterPro" id="IPR049179">
    <property type="entry name" value="T2SSK_SAM-like_2nd"/>
</dbReference>
<dbReference type="RefSeq" id="WP_207541627.1">
    <property type="nucleotide sequence ID" value="NZ_JAFNAA010000003.1"/>
</dbReference>
<organism evidence="13 14">
    <name type="scientific">Plesiomonas shigelloides</name>
    <name type="common">Aeromonas shigelloides</name>
    <dbReference type="NCBI Taxonomy" id="703"/>
    <lineage>
        <taxon>Bacteria</taxon>
        <taxon>Pseudomonadati</taxon>
        <taxon>Pseudomonadota</taxon>
        <taxon>Gammaproteobacteria</taxon>
        <taxon>Enterobacterales</taxon>
        <taxon>Enterobacteriaceae</taxon>
        <taxon>Plesiomonas</taxon>
    </lineage>
</organism>
<evidence type="ECO:0000256" key="1">
    <source>
        <dbReference type="ARBA" id="ARBA00004533"/>
    </source>
</evidence>
<dbReference type="Pfam" id="PF21687">
    <property type="entry name" value="T2SSK_1st"/>
    <property type="match status" value="1"/>
</dbReference>